<feature type="transmembrane region" description="Helical" evidence="6">
    <location>
        <begin position="754"/>
        <end position="773"/>
    </location>
</feature>
<feature type="transmembrane region" description="Helical" evidence="6">
    <location>
        <begin position="728"/>
        <end position="747"/>
    </location>
</feature>
<feature type="region of interest" description="Disordered" evidence="5">
    <location>
        <begin position="11"/>
        <end position="40"/>
    </location>
</feature>
<reference evidence="7" key="1">
    <citation type="submission" date="2020-05" db="UniProtKB">
        <authorList>
            <consortium name="EnsemblMetazoa"/>
        </authorList>
    </citation>
    <scope>IDENTIFICATION</scope>
    <source>
        <strain evidence="7">Jacobina</strain>
    </source>
</reference>
<dbReference type="VEuPathDB" id="VectorBase:LLOJ008562"/>
<name>A0A1B0GKJ8_LUTLO</name>
<feature type="transmembrane region" description="Helical" evidence="6">
    <location>
        <begin position="696"/>
        <end position="716"/>
    </location>
</feature>
<feature type="transmembrane region" description="Helical" evidence="6">
    <location>
        <begin position="452"/>
        <end position="471"/>
    </location>
</feature>
<dbReference type="InterPro" id="IPR011701">
    <property type="entry name" value="MFS"/>
</dbReference>
<dbReference type="EMBL" id="AJWK01029006">
    <property type="status" value="NOT_ANNOTATED_CDS"/>
    <property type="molecule type" value="Genomic_DNA"/>
</dbReference>
<evidence type="ECO:0000256" key="5">
    <source>
        <dbReference type="SAM" id="MobiDB-lite"/>
    </source>
</evidence>
<protein>
    <submittedName>
        <fullName evidence="7">Uncharacterized protein</fullName>
    </submittedName>
</protein>
<evidence type="ECO:0000256" key="1">
    <source>
        <dbReference type="ARBA" id="ARBA00004141"/>
    </source>
</evidence>
<dbReference type="EMBL" id="AJWK01029004">
    <property type="status" value="NOT_ANNOTATED_CDS"/>
    <property type="molecule type" value="Genomic_DNA"/>
</dbReference>
<evidence type="ECO:0000256" key="3">
    <source>
        <dbReference type="ARBA" id="ARBA00022989"/>
    </source>
</evidence>
<dbReference type="GO" id="GO:0016020">
    <property type="term" value="C:membrane"/>
    <property type="evidence" value="ECO:0007669"/>
    <property type="project" value="UniProtKB-SubCell"/>
</dbReference>
<dbReference type="Pfam" id="PF00083">
    <property type="entry name" value="Sugar_tr"/>
    <property type="match status" value="1"/>
</dbReference>
<dbReference type="EMBL" id="AJWK01029005">
    <property type="status" value="NOT_ANNOTATED_CDS"/>
    <property type="molecule type" value="Genomic_DNA"/>
</dbReference>
<feature type="transmembrane region" description="Helical" evidence="6">
    <location>
        <begin position="785"/>
        <end position="807"/>
    </location>
</feature>
<dbReference type="Pfam" id="PF07690">
    <property type="entry name" value="MFS_1"/>
    <property type="match status" value="1"/>
</dbReference>
<dbReference type="InterPro" id="IPR005828">
    <property type="entry name" value="MFS_sugar_transport-like"/>
</dbReference>
<comment type="subcellular location">
    <subcellularLocation>
        <location evidence="1">Membrane</location>
        <topology evidence="1">Multi-pass membrane protein</topology>
    </subcellularLocation>
</comment>
<accession>A0A1B0GKJ8</accession>
<feature type="transmembrane region" description="Helical" evidence="6">
    <location>
        <begin position="509"/>
        <end position="531"/>
    </location>
</feature>
<dbReference type="EnsemblMetazoa" id="LLOJ008562-RA">
    <property type="protein sequence ID" value="LLOJ008562-PA"/>
    <property type="gene ID" value="LLOJ008562"/>
</dbReference>
<feature type="transmembrane region" description="Helical" evidence="6">
    <location>
        <begin position="819"/>
        <end position="841"/>
    </location>
</feature>
<organism evidence="7 8">
    <name type="scientific">Lutzomyia longipalpis</name>
    <name type="common">Sand fly</name>
    <dbReference type="NCBI Taxonomy" id="7200"/>
    <lineage>
        <taxon>Eukaryota</taxon>
        <taxon>Metazoa</taxon>
        <taxon>Ecdysozoa</taxon>
        <taxon>Arthropoda</taxon>
        <taxon>Hexapoda</taxon>
        <taxon>Insecta</taxon>
        <taxon>Pterygota</taxon>
        <taxon>Neoptera</taxon>
        <taxon>Endopterygota</taxon>
        <taxon>Diptera</taxon>
        <taxon>Nematocera</taxon>
        <taxon>Psychodoidea</taxon>
        <taxon>Psychodidae</taxon>
        <taxon>Lutzomyia</taxon>
        <taxon>Lutzomyia</taxon>
    </lineage>
</organism>
<evidence type="ECO:0000313" key="7">
    <source>
        <dbReference type="EnsemblMetazoa" id="LLOJ008562-PA"/>
    </source>
</evidence>
<dbReference type="Gene3D" id="1.20.1250.20">
    <property type="entry name" value="MFS general substrate transporter like domains"/>
    <property type="match status" value="2"/>
</dbReference>
<evidence type="ECO:0000256" key="2">
    <source>
        <dbReference type="ARBA" id="ARBA00022692"/>
    </source>
</evidence>
<dbReference type="GO" id="GO:0022857">
    <property type="term" value="F:transmembrane transporter activity"/>
    <property type="evidence" value="ECO:0007669"/>
    <property type="project" value="InterPro"/>
</dbReference>
<feature type="compositionally biased region" description="Polar residues" evidence="5">
    <location>
        <begin position="18"/>
        <end position="29"/>
    </location>
</feature>
<feature type="transmembrane region" description="Helical" evidence="6">
    <location>
        <begin position="571"/>
        <end position="592"/>
    </location>
</feature>
<feature type="transmembrane region" description="Helical" evidence="6">
    <location>
        <begin position="331"/>
        <end position="349"/>
    </location>
</feature>
<feature type="transmembrane region" description="Helical" evidence="6">
    <location>
        <begin position="270"/>
        <end position="291"/>
    </location>
</feature>
<dbReference type="SUPFAM" id="SSF103473">
    <property type="entry name" value="MFS general substrate transporter"/>
    <property type="match status" value="2"/>
</dbReference>
<keyword evidence="4 6" id="KW-0472">Membrane</keyword>
<feature type="transmembrane region" description="Helical" evidence="6">
    <location>
        <begin position="220"/>
        <end position="238"/>
    </location>
</feature>
<keyword evidence="8" id="KW-1185">Reference proteome</keyword>
<dbReference type="CDD" id="cd17317">
    <property type="entry name" value="MFS_SLC22"/>
    <property type="match status" value="1"/>
</dbReference>
<dbReference type="Proteomes" id="UP000092461">
    <property type="component" value="Unassembled WGS sequence"/>
</dbReference>
<feature type="transmembrane region" description="Helical" evidence="6">
    <location>
        <begin position="420"/>
        <end position="440"/>
    </location>
</feature>
<dbReference type="VEuPathDB" id="VectorBase:LLONM1_004770"/>
<feature type="transmembrane region" description="Helical" evidence="6">
    <location>
        <begin position="303"/>
        <end position="325"/>
    </location>
</feature>
<dbReference type="AlphaFoldDB" id="A0A1B0GKJ8"/>
<feature type="transmembrane region" description="Helical" evidence="6">
    <location>
        <begin position="478"/>
        <end position="497"/>
    </location>
</feature>
<proteinExistence type="predicted"/>
<evidence type="ECO:0000313" key="8">
    <source>
        <dbReference type="Proteomes" id="UP000092461"/>
    </source>
</evidence>
<evidence type="ECO:0000256" key="6">
    <source>
        <dbReference type="SAM" id="Phobius"/>
    </source>
</evidence>
<feature type="transmembrane region" description="Helical" evidence="6">
    <location>
        <begin position="543"/>
        <end position="565"/>
    </location>
</feature>
<keyword evidence="3 6" id="KW-1133">Transmembrane helix</keyword>
<feature type="transmembrane region" description="Helical" evidence="6">
    <location>
        <begin position="847"/>
        <end position="868"/>
    </location>
</feature>
<evidence type="ECO:0000256" key="4">
    <source>
        <dbReference type="ARBA" id="ARBA00023136"/>
    </source>
</evidence>
<sequence length="904" mass="101073">MADYPLLNSGAAVGGAASPTTQCRDTSNFEPVAPAPSHNIPYHPRRKSLIDEIDVPTENVDMVDKVDIIGKVVGDWGCWQLRTVLLIFLCKIPSSWFMACIIFTAPAPRHGDFFCKPPPHIPVLPEVNKSTWIKISHPAVLDPADQELTIDFCNVYDDALDHVSKYFNRSDMSNPWIEPERNATNIIPCESFQHHSDYKSIITDFDLVCSRDILVATTQFFHLFGVLWGGIITTQLLVHFSPRRVMLAGMLSQIICGNLTGLVTSYGLHVFFRCLSAICCGLMYTAGAVIFSDITAGKYKTIVCTMFEQFWSIGVILLPGMASFVNNWSQLYMAISFPTFILVILHRWIPDSPRWLIARNRVSEAKAILEEAVRINGRPNALPRDFEHLLQVQAASCLEGPPPPTWWSLWEGHRAKRHMICVHLVWSIYIVTYYGMLLNIRVFGREHLEANTIVAGCCEILGTFIGLYLILNSERKWLWTGIWNAVAGLAACAIWFIPPSVQGLERVILEMTTAMITKTAISTTLSILTTCTTELVSADKRRICAFSTIVWARIWLLTAPFIGATTIFGKYVAQTALSGMSIVGGFLTMFLSSPRTLPARKKKTTNLPPELTTPEVWTVKSHQEKADSPRWLIARNRVSEAKAILEEAVRINGRPNALPRDFEHLLQVQAASCLEGPPPPTWWSLWEGHRAKRHMICVHLVWSIYIVTYYGMLLNIRVFGREHLEANTIVAGCCEILGTFIGLYLILNSERKWLWTGIWNAVAGLAACAIWFIPQSVQGLERVILEMTTAMITKTAISTTLSILTTCTTELVSADKRRICAFSTIVWARIWLLTAPFIGATTIFGKYVAQTALSGMSIVGGFLTMFLSSPRTLPARKKKTTNLPPELTTPEVWTVKSHQEKAGA</sequence>
<keyword evidence="2 6" id="KW-0812">Transmembrane</keyword>
<dbReference type="InterPro" id="IPR036259">
    <property type="entry name" value="MFS_trans_sf"/>
</dbReference>
<dbReference type="PANTHER" id="PTHR24064">
    <property type="entry name" value="SOLUTE CARRIER FAMILY 22 MEMBER"/>
    <property type="match status" value="1"/>
</dbReference>